<comment type="caution">
    <text evidence="1">The sequence shown here is derived from an EMBL/GenBank/DDBJ whole genome shotgun (WGS) entry which is preliminary data.</text>
</comment>
<keyword evidence="2" id="KW-1185">Reference proteome</keyword>
<proteinExistence type="predicted"/>
<evidence type="ECO:0000313" key="2">
    <source>
        <dbReference type="Proteomes" id="UP001177021"/>
    </source>
</evidence>
<organism evidence="1 2">
    <name type="scientific">Trifolium pratense</name>
    <name type="common">Red clover</name>
    <dbReference type="NCBI Taxonomy" id="57577"/>
    <lineage>
        <taxon>Eukaryota</taxon>
        <taxon>Viridiplantae</taxon>
        <taxon>Streptophyta</taxon>
        <taxon>Embryophyta</taxon>
        <taxon>Tracheophyta</taxon>
        <taxon>Spermatophyta</taxon>
        <taxon>Magnoliopsida</taxon>
        <taxon>eudicotyledons</taxon>
        <taxon>Gunneridae</taxon>
        <taxon>Pentapetalae</taxon>
        <taxon>rosids</taxon>
        <taxon>fabids</taxon>
        <taxon>Fabales</taxon>
        <taxon>Fabaceae</taxon>
        <taxon>Papilionoideae</taxon>
        <taxon>50 kb inversion clade</taxon>
        <taxon>NPAAA clade</taxon>
        <taxon>Hologalegina</taxon>
        <taxon>IRL clade</taxon>
        <taxon>Trifolieae</taxon>
        <taxon>Trifolium</taxon>
    </lineage>
</organism>
<accession>A0ACB0KKL5</accession>
<dbReference type="EMBL" id="CASHSV030000311">
    <property type="protein sequence ID" value="CAJ2657290.1"/>
    <property type="molecule type" value="Genomic_DNA"/>
</dbReference>
<sequence length="75" mass="8755">MINCKYAYPATYPKGSKLSNLSNIKLNSSLKEKHTNKNRMSYCVSLSEFIRESDHFKFIYLVLRKICSQNTTIPF</sequence>
<protein>
    <submittedName>
        <fullName evidence="1">Uncharacterized protein</fullName>
    </submittedName>
</protein>
<name>A0ACB0KKL5_TRIPR</name>
<reference evidence="1" key="1">
    <citation type="submission" date="2023-10" db="EMBL/GenBank/DDBJ databases">
        <authorList>
            <person name="Rodriguez Cubillos JULIANA M."/>
            <person name="De Vega J."/>
        </authorList>
    </citation>
    <scope>NUCLEOTIDE SEQUENCE</scope>
</reference>
<gene>
    <name evidence="1" type="ORF">MILVUS5_LOCUS23895</name>
</gene>
<dbReference type="Proteomes" id="UP001177021">
    <property type="component" value="Unassembled WGS sequence"/>
</dbReference>
<evidence type="ECO:0000313" key="1">
    <source>
        <dbReference type="EMBL" id="CAJ2657290.1"/>
    </source>
</evidence>